<evidence type="ECO:0000313" key="4">
    <source>
        <dbReference type="Proteomes" id="UP001501475"/>
    </source>
</evidence>
<evidence type="ECO:0000313" key="3">
    <source>
        <dbReference type="EMBL" id="GAA1746818.1"/>
    </source>
</evidence>
<organism evidence="3 4">
    <name type="scientific">Nostocoides vanveenii</name>
    <dbReference type="NCBI Taxonomy" id="330835"/>
    <lineage>
        <taxon>Bacteria</taxon>
        <taxon>Bacillati</taxon>
        <taxon>Actinomycetota</taxon>
        <taxon>Actinomycetes</taxon>
        <taxon>Micrococcales</taxon>
        <taxon>Intrasporangiaceae</taxon>
        <taxon>Nostocoides</taxon>
    </lineage>
</organism>
<keyword evidence="2" id="KW-1133">Transmembrane helix</keyword>
<proteinExistence type="predicted"/>
<feature type="transmembrane region" description="Helical" evidence="2">
    <location>
        <begin position="87"/>
        <end position="104"/>
    </location>
</feature>
<feature type="region of interest" description="Disordered" evidence="1">
    <location>
        <begin position="456"/>
        <end position="476"/>
    </location>
</feature>
<dbReference type="EMBL" id="BAAAPN010000011">
    <property type="protein sequence ID" value="GAA1746818.1"/>
    <property type="molecule type" value="Genomic_DNA"/>
</dbReference>
<name>A0ABP4W6A6_9MICO</name>
<evidence type="ECO:0000256" key="1">
    <source>
        <dbReference type="SAM" id="MobiDB-lite"/>
    </source>
</evidence>
<feature type="transmembrane region" description="Helical" evidence="2">
    <location>
        <begin position="434"/>
        <end position="454"/>
    </location>
</feature>
<reference evidence="4" key="1">
    <citation type="journal article" date="2019" name="Int. J. Syst. Evol. Microbiol.">
        <title>The Global Catalogue of Microorganisms (GCM) 10K type strain sequencing project: providing services to taxonomists for standard genome sequencing and annotation.</title>
        <authorList>
            <consortium name="The Broad Institute Genomics Platform"/>
            <consortium name="The Broad Institute Genome Sequencing Center for Infectious Disease"/>
            <person name="Wu L."/>
            <person name="Ma J."/>
        </authorList>
    </citation>
    <scope>NUCLEOTIDE SEQUENCE [LARGE SCALE GENOMIC DNA]</scope>
    <source>
        <strain evidence="4">JCM 15591</strain>
    </source>
</reference>
<feature type="transmembrane region" description="Helical" evidence="2">
    <location>
        <begin position="111"/>
        <end position="130"/>
    </location>
</feature>
<sequence>MPARRFAPWLVACAWLAYFGVLQWSVVRFRVAIVLTLTAVCGLLAWWLVTETRVRMGRRTMALALCGAAVVGLAVPLWSWLSDGWEWTARIALAIGALGAALALGRNRPGLAWVAAISAYVAASVIAITTDRRPKIDVWVILQQSSDALARFENFYTMTWTGSPGIKDAYTYLPWSTVLLAPGRWLFGDVRWMLLIWSLVLAAGIWQLSRPIGAPTRIAAAEGSVRSRAGGARSELRHRLLAATGAADARWATAAAICLIFLPPGTLTQVDQAWTEPLLLTALVWWAVLVRSGRSWWAIVPLALACASKQHLALVLPLLLCWRSFGPARAIATGALTGVLIAPWFITAPADFVHDTITLLVGFHPIKFANTWYLLALNKFGVTLPFWITGLVILGTLAAGMIAVRRRQPPLGELLRWVALVLLAANLVNKQAFYNQFWLVAGLVAVSLVADAAAERDHGPQPRDQDVAAALTPSPI</sequence>
<feature type="transmembrane region" description="Helical" evidence="2">
    <location>
        <begin position="328"/>
        <end position="346"/>
    </location>
</feature>
<gene>
    <name evidence="3" type="ORF">GCM10009810_04370</name>
</gene>
<evidence type="ECO:0008006" key="5">
    <source>
        <dbReference type="Google" id="ProtNLM"/>
    </source>
</evidence>
<dbReference type="Proteomes" id="UP001501475">
    <property type="component" value="Unassembled WGS sequence"/>
</dbReference>
<dbReference type="RefSeq" id="WP_344061463.1">
    <property type="nucleotide sequence ID" value="NZ_BAAAPN010000011.1"/>
</dbReference>
<feature type="transmembrane region" description="Helical" evidence="2">
    <location>
        <begin position="31"/>
        <end position="49"/>
    </location>
</feature>
<feature type="transmembrane region" description="Helical" evidence="2">
    <location>
        <begin position="384"/>
        <end position="404"/>
    </location>
</feature>
<accession>A0ABP4W6A6</accession>
<feature type="transmembrane region" description="Helical" evidence="2">
    <location>
        <begin position="7"/>
        <end position="25"/>
    </location>
</feature>
<keyword evidence="2" id="KW-0472">Membrane</keyword>
<keyword evidence="4" id="KW-1185">Reference proteome</keyword>
<evidence type="ECO:0000256" key="2">
    <source>
        <dbReference type="SAM" id="Phobius"/>
    </source>
</evidence>
<protein>
    <recommendedName>
        <fullName evidence="5">DUF2029 domain-containing protein</fullName>
    </recommendedName>
</protein>
<feature type="compositionally biased region" description="Basic and acidic residues" evidence="1">
    <location>
        <begin position="456"/>
        <end position="466"/>
    </location>
</feature>
<feature type="transmembrane region" description="Helical" evidence="2">
    <location>
        <begin position="61"/>
        <end position="81"/>
    </location>
</feature>
<keyword evidence="2" id="KW-0812">Transmembrane</keyword>
<feature type="transmembrane region" description="Helical" evidence="2">
    <location>
        <begin position="190"/>
        <end position="208"/>
    </location>
</feature>
<comment type="caution">
    <text evidence="3">The sequence shown here is derived from an EMBL/GenBank/DDBJ whole genome shotgun (WGS) entry which is preliminary data.</text>
</comment>